<keyword evidence="2" id="KW-1185">Reference proteome</keyword>
<proteinExistence type="predicted"/>
<dbReference type="AlphaFoldDB" id="A0A6A1V1C0"/>
<accession>A0A6A1V1C0</accession>
<dbReference type="EMBL" id="RXIC02000025">
    <property type="protein sequence ID" value="KAB1206469.1"/>
    <property type="molecule type" value="Genomic_DNA"/>
</dbReference>
<name>A0A6A1V1C0_9ROSI</name>
<organism evidence="1 2">
    <name type="scientific">Morella rubra</name>
    <name type="common">Chinese bayberry</name>
    <dbReference type="NCBI Taxonomy" id="262757"/>
    <lineage>
        <taxon>Eukaryota</taxon>
        <taxon>Viridiplantae</taxon>
        <taxon>Streptophyta</taxon>
        <taxon>Embryophyta</taxon>
        <taxon>Tracheophyta</taxon>
        <taxon>Spermatophyta</taxon>
        <taxon>Magnoliopsida</taxon>
        <taxon>eudicotyledons</taxon>
        <taxon>Gunneridae</taxon>
        <taxon>Pentapetalae</taxon>
        <taxon>rosids</taxon>
        <taxon>fabids</taxon>
        <taxon>Fagales</taxon>
        <taxon>Myricaceae</taxon>
        <taxon>Morella</taxon>
    </lineage>
</organism>
<sequence>MAGERYPNCLRAGQKNKRSVSAFREKNSFLFKGDGHFFYLLFQNEDHDNDRSRI</sequence>
<evidence type="ECO:0000313" key="1">
    <source>
        <dbReference type="EMBL" id="KAB1206469.1"/>
    </source>
</evidence>
<comment type="caution">
    <text evidence="1">The sequence shown here is derived from an EMBL/GenBank/DDBJ whole genome shotgun (WGS) entry which is preliminary data.</text>
</comment>
<reference evidence="1 2" key="1">
    <citation type="journal article" date="2019" name="Plant Biotechnol. J.">
        <title>The red bayberry genome and genetic basis of sex determination.</title>
        <authorList>
            <person name="Jia H.M."/>
            <person name="Jia H.J."/>
            <person name="Cai Q.L."/>
            <person name="Wang Y."/>
            <person name="Zhao H.B."/>
            <person name="Yang W.F."/>
            <person name="Wang G.Y."/>
            <person name="Li Y.H."/>
            <person name="Zhan D.L."/>
            <person name="Shen Y.T."/>
            <person name="Niu Q.F."/>
            <person name="Chang L."/>
            <person name="Qiu J."/>
            <person name="Zhao L."/>
            <person name="Xie H.B."/>
            <person name="Fu W.Y."/>
            <person name="Jin J."/>
            <person name="Li X.W."/>
            <person name="Jiao Y."/>
            <person name="Zhou C.C."/>
            <person name="Tu T."/>
            <person name="Chai C.Y."/>
            <person name="Gao J.L."/>
            <person name="Fan L.J."/>
            <person name="van de Weg E."/>
            <person name="Wang J.Y."/>
            <person name="Gao Z.S."/>
        </authorList>
    </citation>
    <scope>NUCLEOTIDE SEQUENCE [LARGE SCALE GENOMIC DNA]</scope>
    <source>
        <tissue evidence="1">Leaves</tissue>
    </source>
</reference>
<evidence type="ECO:0000313" key="2">
    <source>
        <dbReference type="Proteomes" id="UP000516437"/>
    </source>
</evidence>
<dbReference type="Proteomes" id="UP000516437">
    <property type="component" value="Chromosome 7"/>
</dbReference>
<gene>
    <name evidence="1" type="ORF">CJ030_MR7G000075</name>
</gene>
<protein>
    <submittedName>
        <fullName evidence="1">Uncharacterized protein</fullName>
    </submittedName>
</protein>